<comment type="similarity">
    <text evidence="6">Belongs to the peptidase M48 family.</text>
</comment>
<dbReference type="PANTHER" id="PTHR22726:SF1">
    <property type="entry name" value="METALLOENDOPEPTIDASE OMA1, MITOCHONDRIAL"/>
    <property type="match status" value="1"/>
</dbReference>
<keyword evidence="5 6" id="KW-0482">Metalloprotease</keyword>
<dbReference type="CDD" id="cd07324">
    <property type="entry name" value="M48C_Oma1-like"/>
    <property type="match status" value="1"/>
</dbReference>
<dbReference type="GO" id="GO:0051603">
    <property type="term" value="P:proteolysis involved in protein catabolic process"/>
    <property type="evidence" value="ECO:0007669"/>
    <property type="project" value="TreeGrafter"/>
</dbReference>
<evidence type="ECO:0000313" key="9">
    <source>
        <dbReference type="Proteomes" id="UP000321058"/>
    </source>
</evidence>
<dbReference type="Pfam" id="PF01435">
    <property type="entry name" value="Peptidase_M48"/>
    <property type="match status" value="1"/>
</dbReference>
<evidence type="ECO:0000256" key="2">
    <source>
        <dbReference type="ARBA" id="ARBA00022723"/>
    </source>
</evidence>
<accession>A0A512N8C9</accession>
<evidence type="ECO:0000256" key="6">
    <source>
        <dbReference type="RuleBase" id="RU003983"/>
    </source>
</evidence>
<evidence type="ECO:0000313" key="8">
    <source>
        <dbReference type="EMBL" id="GEP55246.1"/>
    </source>
</evidence>
<proteinExistence type="inferred from homology"/>
<sequence length="256" mass="26975">MALAGSCLVCGCAGAVHRLPEVNYGDIATAQAEVGMTPPPQRRPVSDDEVARTLRNAIQLVRAPAAHLCHEMDVGVCDWRFQLSRSREMNAGATGYGQIVLNRGIVEFAANDEEVCMVVAHEIGHHAANHVARGVRNQMIGALIGVAIVGIAGAVAGSAPTSDTTQMAAQLGGQIGHLSFSKEQEREADYLAAAILYRAGIDLDKARGLLLSMAAGSQQMATAFLDTHPAGPERVAAWDRAVAEIRAARGRLPPRA</sequence>
<protein>
    <submittedName>
        <fullName evidence="8">Lipoprotein</fullName>
    </submittedName>
</protein>
<keyword evidence="9" id="KW-1185">Reference proteome</keyword>
<comment type="caution">
    <text evidence="8">The sequence shown here is derived from an EMBL/GenBank/DDBJ whole genome shotgun (WGS) entry which is preliminary data.</text>
</comment>
<dbReference type="InterPro" id="IPR001915">
    <property type="entry name" value="Peptidase_M48"/>
</dbReference>
<keyword evidence="1 6" id="KW-0645">Protease</keyword>
<dbReference type="InterPro" id="IPR051156">
    <property type="entry name" value="Mito/Outer_Membr_Metalloprot"/>
</dbReference>
<dbReference type="GO" id="GO:0046872">
    <property type="term" value="F:metal ion binding"/>
    <property type="evidence" value="ECO:0007669"/>
    <property type="project" value="UniProtKB-KW"/>
</dbReference>
<dbReference type="PANTHER" id="PTHR22726">
    <property type="entry name" value="METALLOENDOPEPTIDASE OMA1"/>
    <property type="match status" value="1"/>
</dbReference>
<dbReference type="Gene3D" id="3.30.2010.10">
    <property type="entry name" value="Metalloproteases ('zincins'), catalytic domain"/>
    <property type="match status" value="1"/>
</dbReference>
<name>A0A512N8C9_9HYPH</name>
<comment type="cofactor">
    <cofactor evidence="6">
        <name>Zn(2+)</name>
        <dbReference type="ChEBI" id="CHEBI:29105"/>
    </cofactor>
    <text evidence="6">Binds 1 zinc ion per subunit.</text>
</comment>
<feature type="domain" description="Peptidase M48" evidence="7">
    <location>
        <begin position="68"/>
        <end position="238"/>
    </location>
</feature>
<dbReference type="EMBL" id="BKAJ01000036">
    <property type="protein sequence ID" value="GEP55246.1"/>
    <property type="molecule type" value="Genomic_DNA"/>
</dbReference>
<evidence type="ECO:0000256" key="1">
    <source>
        <dbReference type="ARBA" id="ARBA00022670"/>
    </source>
</evidence>
<keyword evidence="8" id="KW-0449">Lipoprotein</keyword>
<evidence type="ECO:0000259" key="7">
    <source>
        <dbReference type="Pfam" id="PF01435"/>
    </source>
</evidence>
<gene>
    <name evidence="8" type="ORF">RSO01_24120</name>
</gene>
<keyword evidence="4 6" id="KW-0862">Zinc</keyword>
<organism evidence="8 9">
    <name type="scientific">Reyranella soli</name>
    <dbReference type="NCBI Taxonomy" id="1230389"/>
    <lineage>
        <taxon>Bacteria</taxon>
        <taxon>Pseudomonadati</taxon>
        <taxon>Pseudomonadota</taxon>
        <taxon>Alphaproteobacteria</taxon>
        <taxon>Hyphomicrobiales</taxon>
        <taxon>Reyranellaceae</taxon>
        <taxon>Reyranella</taxon>
    </lineage>
</organism>
<keyword evidence="2" id="KW-0479">Metal-binding</keyword>
<evidence type="ECO:0000256" key="3">
    <source>
        <dbReference type="ARBA" id="ARBA00022801"/>
    </source>
</evidence>
<evidence type="ECO:0000256" key="5">
    <source>
        <dbReference type="ARBA" id="ARBA00023049"/>
    </source>
</evidence>
<reference evidence="8 9" key="1">
    <citation type="submission" date="2019-07" db="EMBL/GenBank/DDBJ databases">
        <title>Whole genome shotgun sequence of Reyranella soli NBRC 108950.</title>
        <authorList>
            <person name="Hosoyama A."/>
            <person name="Uohara A."/>
            <person name="Ohji S."/>
            <person name="Ichikawa N."/>
        </authorList>
    </citation>
    <scope>NUCLEOTIDE SEQUENCE [LARGE SCALE GENOMIC DNA]</scope>
    <source>
        <strain evidence="8 9">NBRC 108950</strain>
    </source>
</reference>
<dbReference type="AlphaFoldDB" id="A0A512N8C9"/>
<dbReference type="Proteomes" id="UP000321058">
    <property type="component" value="Unassembled WGS sequence"/>
</dbReference>
<dbReference type="GO" id="GO:0016020">
    <property type="term" value="C:membrane"/>
    <property type="evidence" value="ECO:0007669"/>
    <property type="project" value="TreeGrafter"/>
</dbReference>
<dbReference type="GO" id="GO:0004222">
    <property type="term" value="F:metalloendopeptidase activity"/>
    <property type="evidence" value="ECO:0007669"/>
    <property type="project" value="InterPro"/>
</dbReference>
<keyword evidence="3 6" id="KW-0378">Hydrolase</keyword>
<evidence type="ECO:0000256" key="4">
    <source>
        <dbReference type="ARBA" id="ARBA00022833"/>
    </source>
</evidence>